<keyword evidence="1" id="KW-0436">Ligase</keyword>
<dbReference type="Gene3D" id="3.40.50.12780">
    <property type="entry name" value="N-terminal domain of ligase-like"/>
    <property type="match status" value="1"/>
</dbReference>
<name>A0A5J4NS19_9TREM</name>
<keyword evidence="5" id="KW-1185">Reference proteome</keyword>
<dbReference type="InterPro" id="IPR042099">
    <property type="entry name" value="ANL_N_sf"/>
</dbReference>
<dbReference type="AlphaFoldDB" id="A0A5J4NS19"/>
<dbReference type="PANTHER" id="PTHR43272">
    <property type="entry name" value="LONG-CHAIN-FATTY-ACID--COA LIGASE"/>
    <property type="match status" value="1"/>
</dbReference>
<dbReference type="PANTHER" id="PTHR43272:SF33">
    <property type="entry name" value="AMP-BINDING DOMAIN-CONTAINING PROTEIN-RELATED"/>
    <property type="match status" value="1"/>
</dbReference>
<evidence type="ECO:0000313" key="4">
    <source>
        <dbReference type="EMBL" id="KAA3678363.1"/>
    </source>
</evidence>
<sequence>MQVVQIYGTAETMGLVSDVISPEIASHNAIANGIQVKLSDRPDLGLLITRDKIGEILVRGPRCTEGYYKDVESTRRLFEDEGWQHTGDLGQWASVIVTLEGLFANTFLLNLHLKETTAIYEHSLSNGSLLVLDRCANAIKLNPDDYLWFDKVQGIYQCCPLICNVYVDRSHSRLFNIAFVHPDFSVLRAELFNPNVRKRPSSTRSVPNDQTNESLCLDIHVRKYILKRLNTLGKKRGLKGFEMAGSIYLCPNPFTCENGLLTPLLQLARHRARIIFHDVIQTLSREGELII</sequence>
<comment type="caution">
    <text evidence="4">The sequence shown here is derived from an EMBL/GenBank/DDBJ whole genome shotgun (WGS) entry which is preliminary data.</text>
</comment>
<dbReference type="EMBL" id="QNGE01001129">
    <property type="protein sequence ID" value="KAA3678363.1"/>
    <property type="molecule type" value="Genomic_DNA"/>
</dbReference>
<dbReference type="GO" id="GO:0005524">
    <property type="term" value="F:ATP binding"/>
    <property type="evidence" value="ECO:0007669"/>
    <property type="project" value="UniProtKB-KW"/>
</dbReference>
<keyword evidence="3" id="KW-0067">ATP-binding</keyword>
<evidence type="ECO:0000313" key="5">
    <source>
        <dbReference type="Proteomes" id="UP000324629"/>
    </source>
</evidence>
<proteinExistence type="predicted"/>
<evidence type="ECO:0000256" key="3">
    <source>
        <dbReference type="ARBA" id="ARBA00022840"/>
    </source>
</evidence>
<gene>
    <name evidence="4" type="ORF">DEA37_0012858</name>
</gene>
<dbReference type="GO" id="GO:0016020">
    <property type="term" value="C:membrane"/>
    <property type="evidence" value="ECO:0007669"/>
    <property type="project" value="TreeGrafter"/>
</dbReference>
<dbReference type="GO" id="GO:0005783">
    <property type="term" value="C:endoplasmic reticulum"/>
    <property type="evidence" value="ECO:0007669"/>
    <property type="project" value="TreeGrafter"/>
</dbReference>
<dbReference type="GO" id="GO:0004467">
    <property type="term" value="F:long-chain fatty acid-CoA ligase activity"/>
    <property type="evidence" value="ECO:0007669"/>
    <property type="project" value="TreeGrafter"/>
</dbReference>
<dbReference type="Proteomes" id="UP000324629">
    <property type="component" value="Unassembled WGS sequence"/>
</dbReference>
<evidence type="ECO:0000256" key="2">
    <source>
        <dbReference type="ARBA" id="ARBA00022741"/>
    </source>
</evidence>
<reference evidence="4 5" key="1">
    <citation type="journal article" date="2019" name="Gigascience">
        <title>Whole-genome sequence of the oriental lung fluke Paragonimus westermani.</title>
        <authorList>
            <person name="Oey H."/>
            <person name="Zakrzewski M."/>
            <person name="Narain K."/>
            <person name="Devi K.R."/>
            <person name="Agatsuma T."/>
            <person name="Nawaratna S."/>
            <person name="Gobert G.N."/>
            <person name="Jones M.K."/>
            <person name="Ragan M.A."/>
            <person name="McManus D.P."/>
            <person name="Krause L."/>
        </authorList>
    </citation>
    <scope>NUCLEOTIDE SEQUENCE [LARGE SCALE GENOMIC DNA]</scope>
    <source>
        <strain evidence="4 5">IND2009</strain>
    </source>
</reference>
<dbReference type="SUPFAM" id="SSF56801">
    <property type="entry name" value="Acetyl-CoA synthetase-like"/>
    <property type="match status" value="1"/>
</dbReference>
<keyword evidence="2" id="KW-0547">Nucleotide-binding</keyword>
<accession>A0A5J4NS19</accession>
<evidence type="ECO:0000256" key="1">
    <source>
        <dbReference type="ARBA" id="ARBA00022598"/>
    </source>
</evidence>
<protein>
    <submittedName>
        <fullName evidence="4">Long-chain acyl-CoA synthetase</fullName>
    </submittedName>
</protein>
<organism evidence="4 5">
    <name type="scientific">Paragonimus westermani</name>
    <dbReference type="NCBI Taxonomy" id="34504"/>
    <lineage>
        <taxon>Eukaryota</taxon>
        <taxon>Metazoa</taxon>
        <taxon>Spiralia</taxon>
        <taxon>Lophotrochozoa</taxon>
        <taxon>Platyhelminthes</taxon>
        <taxon>Trematoda</taxon>
        <taxon>Digenea</taxon>
        <taxon>Plagiorchiida</taxon>
        <taxon>Troglotremata</taxon>
        <taxon>Troglotrematidae</taxon>
        <taxon>Paragonimus</taxon>
    </lineage>
</organism>